<dbReference type="AlphaFoldDB" id="U6KPH8"/>
<evidence type="ECO:0000256" key="5">
    <source>
        <dbReference type="ARBA" id="ARBA00023064"/>
    </source>
</evidence>
<name>U6KPH8_EIMTE</name>
<dbReference type="OrthoDB" id="434986at2759"/>
<dbReference type="InterPro" id="IPR006184">
    <property type="entry name" value="6PGdom_BS"/>
</dbReference>
<dbReference type="InterPro" id="IPR006114">
    <property type="entry name" value="6PGDH_C"/>
</dbReference>
<dbReference type="PANTHER" id="PTHR11811">
    <property type="entry name" value="6-PHOSPHOGLUCONATE DEHYDROGENASE"/>
    <property type="match status" value="1"/>
</dbReference>
<evidence type="ECO:0000313" key="9">
    <source>
        <dbReference type="Proteomes" id="UP000030747"/>
    </source>
</evidence>
<dbReference type="GO" id="GO:0006098">
    <property type="term" value="P:pentose-phosphate shunt"/>
    <property type="evidence" value="ECO:0007669"/>
    <property type="project" value="UniProtKB-UniPathway"/>
</dbReference>
<dbReference type="VEuPathDB" id="ToxoDB:ETH2_0847300"/>
<evidence type="ECO:0000256" key="1">
    <source>
        <dbReference type="ARBA" id="ARBA00004874"/>
    </source>
</evidence>
<evidence type="ECO:0000259" key="7">
    <source>
        <dbReference type="SMART" id="SM01350"/>
    </source>
</evidence>
<dbReference type="UniPathway" id="UPA00115">
    <property type="reaction ID" value="UER00410"/>
</dbReference>
<keyword evidence="5" id="KW-0311">Gluconate utilization</keyword>
<dbReference type="Gene3D" id="3.40.50.720">
    <property type="entry name" value="NAD(P)-binding Rossmann-like Domain"/>
    <property type="match status" value="1"/>
</dbReference>
<sequence length="221" mass="24078">MGVSGGEEGARFGPSLMPGGDRKAFEEMELILVSVAAQIDAAKAPQTHAAEVSVHLRANACVSFLGPGGCGNFVKMVHNGIEYGDMQIIAEVYSLLRHSYNMSNEELSSLFAEWNKTELNSYLIEITSQIFKKKDPQGNGYLIDEILDAAGSKGTGKWTVQQAAEWGVPVPCLSAALEMRYISAHRGLRERLGCLYTSAWQRKGVQQNLAERPSLGSQINK</sequence>
<dbReference type="EMBL" id="HG674067">
    <property type="protein sequence ID" value="CDJ38818.1"/>
    <property type="molecule type" value="Genomic_DNA"/>
</dbReference>
<dbReference type="SUPFAM" id="SSF48179">
    <property type="entry name" value="6-phosphogluconate dehydrogenase C-terminal domain-like"/>
    <property type="match status" value="1"/>
</dbReference>
<dbReference type="GO" id="GO:0019521">
    <property type="term" value="P:D-gluconate metabolic process"/>
    <property type="evidence" value="ECO:0007669"/>
    <property type="project" value="UniProtKB-KW"/>
</dbReference>
<dbReference type="GeneID" id="25255795"/>
<evidence type="ECO:0000256" key="3">
    <source>
        <dbReference type="ARBA" id="ARBA00013011"/>
    </source>
</evidence>
<dbReference type="PROSITE" id="PS00461">
    <property type="entry name" value="6PGD"/>
    <property type="match status" value="1"/>
</dbReference>
<dbReference type="Pfam" id="PF03446">
    <property type="entry name" value="NAD_binding_2"/>
    <property type="match status" value="1"/>
</dbReference>
<dbReference type="InterPro" id="IPR008927">
    <property type="entry name" value="6-PGluconate_DH-like_C_sf"/>
</dbReference>
<dbReference type="SMART" id="SM01350">
    <property type="entry name" value="6PGD"/>
    <property type="match status" value="1"/>
</dbReference>
<reference evidence="8" key="2">
    <citation type="submission" date="2013-10" db="EMBL/GenBank/DDBJ databases">
        <authorList>
            <person name="Aslett M."/>
        </authorList>
    </citation>
    <scope>NUCLEOTIDE SEQUENCE [LARGE SCALE GENOMIC DNA]</scope>
    <source>
        <strain evidence="8">Houghton</strain>
    </source>
</reference>
<comment type="similarity">
    <text evidence="2">Belongs to the 6-phosphogluconate dehydrogenase family.</text>
</comment>
<dbReference type="RefSeq" id="XP_013229574.1">
    <property type="nucleotide sequence ID" value="XM_013374120.1"/>
</dbReference>
<dbReference type="InterPro" id="IPR036291">
    <property type="entry name" value="NAD(P)-bd_dom_sf"/>
</dbReference>
<dbReference type="SUPFAM" id="SSF51735">
    <property type="entry name" value="NAD(P)-binding Rossmann-fold domains"/>
    <property type="match status" value="1"/>
</dbReference>
<gene>
    <name evidence="8" type="ORF">ETH_00033645</name>
</gene>
<reference evidence="8" key="1">
    <citation type="submission" date="2013-10" db="EMBL/GenBank/DDBJ databases">
        <title>Genomic analysis of the causative agents of coccidiosis in chickens.</title>
        <authorList>
            <person name="Reid A.J."/>
            <person name="Blake D."/>
            <person name="Billington K."/>
            <person name="Browne H."/>
            <person name="Dunn M."/>
            <person name="Hung S."/>
            <person name="Kawahara F."/>
            <person name="Miranda-Saavedra D."/>
            <person name="Mourier T."/>
            <person name="Nagra H."/>
            <person name="Otto T.D."/>
            <person name="Rawlings N."/>
            <person name="Sanchez A."/>
            <person name="Sanders M."/>
            <person name="Subramaniam C."/>
            <person name="Tay Y."/>
            <person name="Dear P."/>
            <person name="Doerig C."/>
            <person name="Gruber A."/>
            <person name="Parkinson J."/>
            <person name="Shirley M."/>
            <person name="Wan K.L."/>
            <person name="Berriman M."/>
            <person name="Tomley F."/>
            <person name="Pain A."/>
        </authorList>
    </citation>
    <scope>NUCLEOTIDE SEQUENCE [LARGE SCALE GENOMIC DNA]</scope>
    <source>
        <strain evidence="8">Houghton</strain>
    </source>
</reference>
<dbReference type="Pfam" id="PF00393">
    <property type="entry name" value="6PGD"/>
    <property type="match status" value="1"/>
</dbReference>
<dbReference type="GO" id="GO:0004616">
    <property type="term" value="F:phosphogluconate dehydrogenase (decarboxylating) activity"/>
    <property type="evidence" value="ECO:0007669"/>
    <property type="project" value="UniProtKB-EC"/>
</dbReference>
<dbReference type="Gene3D" id="1.10.1040.10">
    <property type="entry name" value="N-(1-d-carboxylethyl)-l-norvaline Dehydrogenase, domain 2"/>
    <property type="match status" value="1"/>
</dbReference>
<dbReference type="GO" id="GO:0050661">
    <property type="term" value="F:NADP binding"/>
    <property type="evidence" value="ECO:0007669"/>
    <property type="project" value="InterPro"/>
</dbReference>
<evidence type="ECO:0000256" key="6">
    <source>
        <dbReference type="ARBA" id="ARBA00023126"/>
    </source>
</evidence>
<keyword evidence="6" id="KW-0570">Pentose shunt</keyword>
<dbReference type="EC" id="1.1.1.44" evidence="3"/>
<evidence type="ECO:0000313" key="8">
    <source>
        <dbReference type="EMBL" id="CDJ38818.1"/>
    </source>
</evidence>
<keyword evidence="9" id="KW-1185">Reference proteome</keyword>
<accession>U6KPH8</accession>
<organism evidence="8 9">
    <name type="scientific">Eimeria tenella</name>
    <name type="common">Coccidian parasite</name>
    <dbReference type="NCBI Taxonomy" id="5802"/>
    <lineage>
        <taxon>Eukaryota</taxon>
        <taxon>Sar</taxon>
        <taxon>Alveolata</taxon>
        <taxon>Apicomplexa</taxon>
        <taxon>Conoidasida</taxon>
        <taxon>Coccidia</taxon>
        <taxon>Eucoccidiorida</taxon>
        <taxon>Eimeriorina</taxon>
        <taxon>Eimeriidae</taxon>
        <taxon>Eimeria</taxon>
    </lineage>
</organism>
<keyword evidence="4" id="KW-0560">Oxidoreductase</keyword>
<dbReference type="InterPro" id="IPR013328">
    <property type="entry name" value="6PGD_dom2"/>
</dbReference>
<dbReference type="InterPro" id="IPR006183">
    <property type="entry name" value="Pgluconate_DH"/>
</dbReference>
<dbReference type="PRINTS" id="PR00076">
    <property type="entry name" value="6PGDHDRGNASE"/>
</dbReference>
<evidence type="ECO:0000256" key="2">
    <source>
        <dbReference type="ARBA" id="ARBA00008419"/>
    </source>
</evidence>
<dbReference type="Proteomes" id="UP000030747">
    <property type="component" value="Unassembled WGS sequence"/>
</dbReference>
<feature type="domain" description="6-phosphogluconate dehydrogenase C-terminal" evidence="7">
    <location>
        <begin position="71"/>
        <end position="221"/>
    </location>
</feature>
<dbReference type="VEuPathDB" id="ToxoDB:ETH_00033645"/>
<evidence type="ECO:0000256" key="4">
    <source>
        <dbReference type="ARBA" id="ARBA00023002"/>
    </source>
</evidence>
<protein>
    <recommendedName>
        <fullName evidence="3">phosphogluconate dehydrogenase (NADP(+)-dependent, decarboxylating)</fullName>
        <ecNumber evidence="3">1.1.1.44</ecNumber>
    </recommendedName>
</protein>
<dbReference type="InterPro" id="IPR006115">
    <property type="entry name" value="6PGDH_NADP-bd"/>
</dbReference>
<comment type="pathway">
    <text evidence="1">Carbohydrate degradation; pentose phosphate pathway; D-ribulose 5-phosphate from D-glucose 6-phosphate (oxidative stage): step 3/3.</text>
</comment>
<proteinExistence type="inferred from homology"/>